<dbReference type="Gene3D" id="1.20.120.350">
    <property type="entry name" value="Voltage-gated potassium channels. Chain C"/>
    <property type="match status" value="3"/>
</dbReference>
<evidence type="ECO:0000256" key="11">
    <source>
        <dbReference type="ARBA" id="ARBA00022989"/>
    </source>
</evidence>
<evidence type="ECO:0000256" key="12">
    <source>
        <dbReference type="ARBA" id="ARBA00023065"/>
    </source>
</evidence>
<organism evidence="22 23">
    <name type="scientific">Eptatretus burgeri</name>
    <name type="common">Inshore hagfish</name>
    <dbReference type="NCBI Taxonomy" id="7764"/>
    <lineage>
        <taxon>Eukaryota</taxon>
        <taxon>Metazoa</taxon>
        <taxon>Chordata</taxon>
        <taxon>Craniata</taxon>
        <taxon>Vertebrata</taxon>
        <taxon>Cyclostomata</taxon>
        <taxon>Myxini</taxon>
        <taxon>Myxiniformes</taxon>
        <taxon>Myxinidae</taxon>
        <taxon>Eptatretinae</taxon>
        <taxon>Eptatretus</taxon>
    </lineage>
</organism>
<keyword evidence="9 17" id="KW-0106">Calcium</keyword>
<dbReference type="Pfam" id="PF16905">
    <property type="entry name" value="GPHH"/>
    <property type="match status" value="1"/>
</dbReference>
<evidence type="ECO:0000256" key="3">
    <source>
        <dbReference type="ARBA" id="ARBA00022553"/>
    </source>
</evidence>
<feature type="compositionally biased region" description="Basic and acidic residues" evidence="19">
    <location>
        <begin position="463"/>
        <end position="480"/>
    </location>
</feature>
<dbReference type="FunFam" id="1.10.287.70:FF:000012">
    <property type="entry name" value="Voltage-dependent N-type calcium channel subunit alpha"/>
    <property type="match status" value="1"/>
</dbReference>
<dbReference type="FunFam" id="1.20.120.350:FF:000011">
    <property type="entry name" value="Voltage-dependent N-type calcium channel subunit alpha"/>
    <property type="match status" value="1"/>
</dbReference>
<dbReference type="FunFam" id="1.10.238.10:FF:000063">
    <property type="entry name" value="Voltage-dependent N-type calcium channel subunit alpha"/>
    <property type="match status" value="1"/>
</dbReference>
<keyword evidence="10 18" id="KW-0851">Voltage-gated channel</keyword>
<dbReference type="GO" id="GO:0043025">
    <property type="term" value="C:neuronal cell body"/>
    <property type="evidence" value="ECO:0007669"/>
    <property type="project" value="TreeGrafter"/>
</dbReference>
<evidence type="ECO:0000256" key="1">
    <source>
        <dbReference type="ARBA" id="ARBA00004141"/>
    </source>
</evidence>
<dbReference type="Gene3D" id="6.10.250.2180">
    <property type="match status" value="1"/>
</dbReference>
<evidence type="ECO:0000259" key="21">
    <source>
        <dbReference type="SMART" id="SM01062"/>
    </source>
</evidence>
<dbReference type="InterPro" id="IPR050599">
    <property type="entry name" value="VDCC_alpha-1_subunit"/>
</dbReference>
<keyword evidence="13 20" id="KW-0472">Membrane</keyword>
<feature type="region of interest" description="Disordered" evidence="19">
    <location>
        <begin position="409"/>
        <end position="554"/>
    </location>
</feature>
<evidence type="ECO:0000256" key="9">
    <source>
        <dbReference type="ARBA" id="ARBA00022837"/>
    </source>
</evidence>
<dbReference type="InterPro" id="IPR027359">
    <property type="entry name" value="Volt_channel_dom_sf"/>
</dbReference>
<evidence type="ECO:0000256" key="17">
    <source>
        <dbReference type="PIRSR" id="PIRSR602077-1"/>
    </source>
</evidence>
<evidence type="ECO:0000256" key="15">
    <source>
        <dbReference type="ARBA" id="ARBA00023180"/>
    </source>
</evidence>
<evidence type="ECO:0000256" key="10">
    <source>
        <dbReference type="ARBA" id="ARBA00022882"/>
    </source>
</evidence>
<feature type="compositionally biased region" description="Basic residues" evidence="19">
    <location>
        <begin position="523"/>
        <end position="533"/>
    </location>
</feature>
<feature type="transmembrane region" description="Helical" evidence="20">
    <location>
        <begin position="1267"/>
        <end position="1289"/>
    </location>
</feature>
<evidence type="ECO:0000256" key="4">
    <source>
        <dbReference type="ARBA" id="ARBA00022568"/>
    </source>
</evidence>
<dbReference type="GO" id="GO:0098703">
    <property type="term" value="P:calcium ion import across plasma membrane"/>
    <property type="evidence" value="ECO:0007669"/>
    <property type="project" value="TreeGrafter"/>
</dbReference>
<feature type="binding site" evidence="17">
    <location>
        <position position="140"/>
    </location>
    <ligand>
        <name>Ca(2+)</name>
        <dbReference type="ChEBI" id="CHEBI:29108"/>
    </ligand>
</feature>
<name>A0A8C4QAP7_EPTBU</name>
<dbReference type="SMART" id="SM01062">
    <property type="entry name" value="Ca_chan_IQ"/>
    <property type="match status" value="1"/>
</dbReference>
<feature type="region of interest" description="Disordered" evidence="19">
    <location>
        <begin position="1687"/>
        <end position="1727"/>
    </location>
</feature>
<feature type="region of interest" description="Disordered" evidence="19">
    <location>
        <begin position="361"/>
        <end position="381"/>
    </location>
</feature>
<evidence type="ECO:0000256" key="20">
    <source>
        <dbReference type="SAM" id="Phobius"/>
    </source>
</evidence>
<feature type="transmembrane region" description="Helical" evidence="20">
    <location>
        <begin position="1081"/>
        <end position="1104"/>
    </location>
</feature>
<comment type="subcellular location">
    <subcellularLocation>
        <location evidence="1 18">Membrane</location>
        <topology evidence="1 18">Multi-pass membrane protein</topology>
    </subcellularLocation>
</comment>
<dbReference type="GO" id="GO:0008331">
    <property type="term" value="F:high voltage-gated calcium channel activity"/>
    <property type="evidence" value="ECO:0007669"/>
    <property type="project" value="TreeGrafter"/>
</dbReference>
<accession>A0A8C4QAP7</accession>
<feature type="transmembrane region" description="Helical" evidence="20">
    <location>
        <begin position="800"/>
        <end position="817"/>
    </location>
</feature>
<dbReference type="Pfam" id="PF08763">
    <property type="entry name" value="Ca_chan_IQ"/>
    <property type="match status" value="1"/>
</dbReference>
<feature type="transmembrane region" description="Helical" evidence="20">
    <location>
        <begin position="858"/>
        <end position="880"/>
    </location>
</feature>
<keyword evidence="4 18" id="KW-0109">Calcium transport</keyword>
<dbReference type="PRINTS" id="PR00167">
    <property type="entry name" value="CACHANNEL"/>
</dbReference>
<feature type="transmembrane region" description="Helical" evidence="20">
    <location>
        <begin position="164"/>
        <end position="186"/>
    </location>
</feature>
<keyword evidence="11 20" id="KW-1133">Transmembrane helix</keyword>
<reference evidence="22" key="2">
    <citation type="submission" date="2025-09" db="UniProtKB">
        <authorList>
            <consortium name="Ensembl"/>
        </authorList>
    </citation>
    <scope>IDENTIFICATION</scope>
</reference>
<evidence type="ECO:0000256" key="2">
    <source>
        <dbReference type="ARBA" id="ARBA00022448"/>
    </source>
</evidence>
<evidence type="ECO:0000256" key="7">
    <source>
        <dbReference type="ARBA" id="ARBA00022723"/>
    </source>
</evidence>
<dbReference type="GO" id="GO:0007268">
    <property type="term" value="P:chemical synaptic transmission"/>
    <property type="evidence" value="ECO:0007669"/>
    <property type="project" value="TreeGrafter"/>
</dbReference>
<keyword evidence="6 20" id="KW-0812">Transmembrane</keyword>
<evidence type="ECO:0000256" key="18">
    <source>
        <dbReference type="RuleBase" id="RU003808"/>
    </source>
</evidence>
<dbReference type="InterPro" id="IPR005821">
    <property type="entry name" value="Ion_trans_dom"/>
</dbReference>
<feature type="compositionally biased region" description="Basic residues" evidence="19">
    <location>
        <begin position="481"/>
        <end position="496"/>
    </location>
</feature>
<evidence type="ECO:0000256" key="19">
    <source>
        <dbReference type="SAM" id="MobiDB-lite"/>
    </source>
</evidence>
<evidence type="ECO:0000256" key="5">
    <source>
        <dbReference type="ARBA" id="ARBA00022673"/>
    </source>
</evidence>
<feature type="transmembrane region" description="Helical" evidence="20">
    <location>
        <begin position="1161"/>
        <end position="1190"/>
    </location>
</feature>
<dbReference type="Ensembl" id="ENSEBUT00000013213.1">
    <property type="protein sequence ID" value="ENSEBUP00000012637.1"/>
    <property type="gene ID" value="ENSEBUG00000008018.1"/>
</dbReference>
<feature type="transmembrane region" description="Helical" evidence="20">
    <location>
        <begin position="1051"/>
        <end position="1069"/>
    </location>
</feature>
<evidence type="ECO:0000313" key="23">
    <source>
        <dbReference type="Proteomes" id="UP000694388"/>
    </source>
</evidence>
<dbReference type="Gene3D" id="1.10.287.70">
    <property type="match status" value="3"/>
</dbReference>
<dbReference type="PANTHER" id="PTHR45628">
    <property type="entry name" value="VOLTAGE-DEPENDENT CALCIUM CHANNEL TYPE A SUBUNIT ALPHA-1"/>
    <property type="match status" value="1"/>
</dbReference>
<feature type="compositionally biased region" description="Basic and acidic residues" evidence="19">
    <location>
        <begin position="439"/>
        <end position="454"/>
    </location>
</feature>
<dbReference type="InterPro" id="IPR014873">
    <property type="entry name" value="VDCC_a1su_IQ"/>
</dbReference>
<dbReference type="GeneTree" id="ENSGT00940000155275"/>
<proteinExistence type="inferred from homology"/>
<keyword evidence="16" id="KW-0407">Ion channel</keyword>
<evidence type="ECO:0000256" key="13">
    <source>
        <dbReference type="ARBA" id="ARBA00023136"/>
    </source>
</evidence>
<evidence type="ECO:0000256" key="6">
    <source>
        <dbReference type="ARBA" id="ARBA00022692"/>
    </source>
</evidence>
<dbReference type="Pfam" id="PF00520">
    <property type="entry name" value="Ion_trans"/>
    <property type="match status" value="3"/>
</dbReference>
<feature type="transmembrane region" description="Helical" evidence="20">
    <location>
        <begin position="728"/>
        <end position="747"/>
    </location>
</feature>
<dbReference type="FunFam" id="1.10.287.70:FF:000023">
    <property type="entry name" value="Voltage-dependent R-type calcium channel subunit alpha"/>
    <property type="match status" value="1"/>
</dbReference>
<dbReference type="Proteomes" id="UP000694388">
    <property type="component" value="Unplaced"/>
</dbReference>
<feature type="region of interest" description="Disordered" evidence="19">
    <location>
        <begin position="675"/>
        <end position="694"/>
    </location>
</feature>
<dbReference type="FunFam" id="1.10.287.70:FF:000025">
    <property type="entry name" value="Voltage-dependent R-type calcium channel subunit alpha"/>
    <property type="match status" value="1"/>
</dbReference>
<evidence type="ECO:0000256" key="8">
    <source>
        <dbReference type="ARBA" id="ARBA00022737"/>
    </source>
</evidence>
<feature type="transmembrane region" description="Helical" evidence="20">
    <location>
        <begin position="970"/>
        <end position="995"/>
    </location>
</feature>
<feature type="domain" description="Voltage-dependent calcium channel alpha-1 subunit IQ" evidence="21">
    <location>
        <begin position="1428"/>
        <end position="1462"/>
    </location>
</feature>
<keyword evidence="7 17" id="KW-0479">Metal-binding</keyword>
<feature type="binding site" evidence="17">
    <location>
        <position position="941"/>
    </location>
    <ligand>
        <name>Ca(2+)</name>
        <dbReference type="ChEBI" id="CHEBI:29108"/>
    </ligand>
</feature>
<dbReference type="SUPFAM" id="SSF81324">
    <property type="entry name" value="Voltage-gated potassium channels"/>
    <property type="match status" value="3"/>
</dbReference>
<dbReference type="GO" id="GO:0045202">
    <property type="term" value="C:synapse"/>
    <property type="evidence" value="ECO:0007669"/>
    <property type="project" value="GOC"/>
</dbReference>
<feature type="transmembrane region" description="Helical" evidence="20">
    <location>
        <begin position="767"/>
        <end position="788"/>
    </location>
</feature>
<comment type="similarity">
    <text evidence="18">Belongs to the calcium channel alpha-1 subunit (TC 1.A.1.11) family.</text>
</comment>
<keyword evidence="14" id="KW-1015">Disulfide bond</keyword>
<sequence>MFLIEMFLKMYGMGFHAYFHSSFNCFDCLVITGSVFDIVITSVDQDTSIGISVLRTLRLLRVFKVTKYWTSLKNLVVSLLNSMKSIVSLLFLLFLFIVVFALLGMQLFGGTFNFDDETPFTNFDTFPSAILTVFQVLTGEDWNEIMYDGIKSQGGVGSGMLSSFYFIILTLFGNYTLLNVFLAIAVDNLANAQELTKQDEEEEEEAANQKLAYQKAMEVSEVSPISAVNMSITGSDQLMTRKHLSVWERRTSALRHPWTKVSHESFSRKMVPVNTLRHSASLLIRPQPITHLDRPLRMEPALQNHVGPGEMALETECITDDLCIVTDFLPGSGEYSSKAKSPEATDRPLIIDPAIKNHVISKRPAEDSKTDFPDEQRINSPVHNATEEVLQEGICAYVPDNAEIQKTERFPAGQHEVNSSQVCEYQSPRQEDSAADEPLIERPREVREPGDGERRCRRHRSRSKEDEKKRDGSAHEDNGRRCHHHSHHRSHHRGHQHNSSLQGSRRGHGVSGASPGESSGKRETRRHKSHRCVGTHGKSEGSQETEAVEGAKDDEARHCETDVEAGELVLVEQRRKRHKSRLTYNSASRGEIVEGGGSTKERRHHRKRDTLLGRSATISRISTVPADEFPLDVPEREREAVCRTEVEVTVPCNEVTPERHPPSVTVNIVLPDASLAEPGPNESPTLHRSLVKTDSQEERVKPIPPFSSMFIFSPTNPLRHVCHYIVNLRYFEMTILCVIGLSSVALAAEDPVYPDSPKNKVLAYFDYLFTGVFTFEMVIKIIDLGLVLHQGAYFRDLWNLLDFIVVAGALIAFALQGKKGNTIKSLRVLRVLRPLKTIKRLPKLKAVFDCVVSSLKNVWNILVVYMLFMFIFGVVAVQLFKGKFFYCTDKSKEFEGDCRGQFLVYDKDVVVVQKREWKRYDFNYDNIFEALMTLFTVSTGEGWSTVLKHSVDATYQNQGPRPMFRMEMSIFYVVYFVVFPFFFVNIFVALIIITFQEQGDKVMTDCSLEKNERACLDFSINARPISRHMPTNKSSLQHRIWKFVVSPPFEWFVLTLIALNTIVLMMKFYRAPAIYELVLKYLNIIFTVLFTLECAFKLMAFGVLNYFRDAWNVFDFVTVVGSITDILVNEFWSGLVNLGFLRLFRAARLIKLLRRGYTIKILLWTFVQSFKALPYVCLLITMLFFIYAIVGMQVFGNIKIDEENAINCHNNFRTFSDALMLLFRSATGEAWHEIMLDCQANRPCEPYPGSHYSQTAENGDCGSNFTFFYFVSFIFLCSFLMLNLFVAVIMDNFEYLTRDAAILGPHHLDEFVRVWAAYDPAATWRILYIDMYEMLRHMSPPLGLGKNCPARVAYKRLVRMNMPIAEDKSVHFTSTLTALIRTALDIKIASAGGANQQQLDAELQKEILTVWPHLSQKTVDLLVPPHKSTDLTVGKVYASLMIFDYYKLSKARQKQDSPQGQQTRVPSLFQRIIAGSVSSPPDTTTPGTVPSVRFQDVEDSCQANAVVQQTVEAIRPSPSWVTQKAQEMCQRTRPHTPEWAREEDVSMAQIAFQAMEMSELEASSDHDSDYCLALEHQGLAASLPRLAMTLSQDMQNLSPMKRSVSEFHPRRHRSCLGELSLDRMSASVGRHDRGDGLGPRMARRSRSRRRAREREHRTTQARDRTVIEDSVGAAASTTEKYCEDSGAWEVHEQSTESPHPLFDRRDGEPGENDTATRDQTVMHPMIK</sequence>
<keyword evidence="15" id="KW-0325">Glycoprotein</keyword>
<keyword evidence="2" id="KW-0813">Transport</keyword>
<feature type="region of interest" description="Disordered" evidence="19">
    <location>
        <begin position="1626"/>
        <end position="1663"/>
    </location>
</feature>
<keyword evidence="3" id="KW-0597">Phosphoprotein</keyword>
<protein>
    <recommendedName>
        <fullName evidence="21">Voltage-dependent calcium channel alpha-1 subunit IQ domain-containing protein</fullName>
    </recommendedName>
</protein>
<evidence type="ECO:0000313" key="22">
    <source>
        <dbReference type="Ensembl" id="ENSEBUP00000012637.1"/>
    </source>
</evidence>
<evidence type="ECO:0000256" key="16">
    <source>
        <dbReference type="ARBA" id="ARBA00023303"/>
    </source>
</evidence>
<reference evidence="22" key="1">
    <citation type="submission" date="2025-08" db="UniProtKB">
        <authorList>
            <consortium name="Ensembl"/>
        </authorList>
    </citation>
    <scope>IDENTIFICATION</scope>
</reference>
<dbReference type="GO" id="GO:0005891">
    <property type="term" value="C:voltage-gated calcium channel complex"/>
    <property type="evidence" value="ECO:0007669"/>
    <property type="project" value="InterPro"/>
</dbReference>
<feature type="compositionally biased region" description="Basic and acidic residues" evidence="19">
    <location>
        <begin position="1652"/>
        <end position="1663"/>
    </location>
</feature>
<dbReference type="PANTHER" id="PTHR45628:SF7">
    <property type="entry name" value="VOLTAGE-DEPENDENT CALCIUM CHANNEL TYPE A SUBUNIT ALPHA-1"/>
    <property type="match status" value="1"/>
</dbReference>
<feature type="compositionally biased region" description="Basic residues" evidence="19">
    <location>
        <begin position="1641"/>
        <end position="1651"/>
    </location>
</feature>
<feature type="compositionally biased region" description="Basic and acidic residues" evidence="19">
    <location>
        <begin position="363"/>
        <end position="377"/>
    </location>
</feature>
<feature type="compositionally biased region" description="Polar residues" evidence="19">
    <location>
        <begin position="416"/>
        <end position="428"/>
    </location>
</feature>
<keyword evidence="5 18" id="KW-0107">Calcium channel</keyword>
<dbReference type="GO" id="GO:0046872">
    <property type="term" value="F:metal ion binding"/>
    <property type="evidence" value="ECO:0007669"/>
    <property type="project" value="UniProtKB-KW"/>
</dbReference>
<keyword evidence="8" id="KW-0677">Repeat</keyword>
<feature type="transmembrane region" description="Helical" evidence="20">
    <location>
        <begin position="86"/>
        <end position="108"/>
    </location>
</feature>
<dbReference type="InterPro" id="IPR031649">
    <property type="entry name" value="GPHH_dom"/>
</dbReference>
<keyword evidence="23" id="KW-1185">Reference proteome</keyword>
<dbReference type="InterPro" id="IPR002077">
    <property type="entry name" value="VDCCAlpha1"/>
</dbReference>
<keyword evidence="12" id="KW-0406">Ion transport</keyword>
<dbReference type="FunFam" id="1.20.120.350:FF:000013">
    <property type="entry name" value="Voltage-dependent N-type calcium channel subunit alpha"/>
    <property type="match status" value="1"/>
</dbReference>
<evidence type="ECO:0000256" key="14">
    <source>
        <dbReference type="ARBA" id="ARBA00023157"/>
    </source>
</evidence>